<dbReference type="SUPFAM" id="SSF55874">
    <property type="entry name" value="ATPase domain of HSP90 chaperone/DNA topoisomerase II/histidine kinase"/>
    <property type="match status" value="1"/>
</dbReference>
<evidence type="ECO:0000259" key="10">
    <source>
        <dbReference type="PROSITE" id="PS50113"/>
    </source>
</evidence>
<dbReference type="Proteomes" id="UP000628017">
    <property type="component" value="Unassembled WGS sequence"/>
</dbReference>
<dbReference type="Pfam" id="PF13426">
    <property type="entry name" value="PAS_9"/>
    <property type="match status" value="1"/>
</dbReference>
<dbReference type="PROSITE" id="PS50109">
    <property type="entry name" value="HIS_KIN"/>
    <property type="match status" value="1"/>
</dbReference>
<evidence type="ECO:0000259" key="7">
    <source>
        <dbReference type="PROSITE" id="PS50109"/>
    </source>
</evidence>
<dbReference type="InterPro" id="IPR035965">
    <property type="entry name" value="PAS-like_dom_sf"/>
</dbReference>
<protein>
    <recommendedName>
        <fullName evidence="2">histidine kinase</fullName>
        <ecNumber evidence="2">2.7.13.3</ecNumber>
    </recommendedName>
</protein>
<proteinExistence type="predicted"/>
<evidence type="ECO:0000256" key="2">
    <source>
        <dbReference type="ARBA" id="ARBA00012438"/>
    </source>
</evidence>
<dbReference type="EMBL" id="BMKA01000002">
    <property type="protein sequence ID" value="GGA12941.1"/>
    <property type="molecule type" value="Genomic_DNA"/>
</dbReference>
<keyword evidence="3 5" id="KW-0597">Phosphoprotein</keyword>
<dbReference type="CDD" id="cd17546">
    <property type="entry name" value="REC_hyHK_CKI1_RcsC-like"/>
    <property type="match status" value="1"/>
</dbReference>
<accession>A0A916QUD6</accession>
<dbReference type="AlphaFoldDB" id="A0A916QUD6"/>
<dbReference type="PROSITE" id="PS50110">
    <property type="entry name" value="RESPONSE_REGULATORY"/>
    <property type="match status" value="1"/>
</dbReference>
<dbReference type="Gene3D" id="3.30.565.10">
    <property type="entry name" value="Histidine kinase-like ATPase, C-terminal domain"/>
    <property type="match status" value="1"/>
</dbReference>
<dbReference type="SMART" id="SM00091">
    <property type="entry name" value="PAS"/>
    <property type="match status" value="1"/>
</dbReference>
<evidence type="ECO:0000313" key="12">
    <source>
        <dbReference type="Proteomes" id="UP000628017"/>
    </source>
</evidence>
<feature type="domain" description="PAC" evidence="10">
    <location>
        <begin position="264"/>
        <end position="318"/>
    </location>
</feature>
<dbReference type="InterPro" id="IPR036097">
    <property type="entry name" value="HisK_dim/P_sf"/>
</dbReference>
<dbReference type="Pfam" id="PF02518">
    <property type="entry name" value="HATPase_c"/>
    <property type="match status" value="1"/>
</dbReference>
<evidence type="ECO:0000256" key="5">
    <source>
        <dbReference type="PROSITE-ProRule" id="PRU00169"/>
    </source>
</evidence>
<dbReference type="Pfam" id="PF00512">
    <property type="entry name" value="HisKA"/>
    <property type="match status" value="1"/>
</dbReference>
<reference evidence="11" key="1">
    <citation type="journal article" date="2014" name="Int. J. Syst. Evol. Microbiol.">
        <title>Complete genome sequence of Corynebacterium casei LMG S-19264T (=DSM 44701T), isolated from a smear-ripened cheese.</title>
        <authorList>
            <consortium name="US DOE Joint Genome Institute (JGI-PGF)"/>
            <person name="Walter F."/>
            <person name="Albersmeier A."/>
            <person name="Kalinowski J."/>
            <person name="Ruckert C."/>
        </authorList>
    </citation>
    <scope>NUCLEOTIDE SEQUENCE</scope>
    <source>
        <strain evidence="11">CGMCC 1.15880</strain>
    </source>
</reference>
<dbReference type="Pfam" id="PF00072">
    <property type="entry name" value="Response_reg"/>
    <property type="match status" value="1"/>
</dbReference>
<dbReference type="EC" id="2.7.13.3" evidence="2"/>
<keyword evidence="6" id="KW-0812">Transmembrane</keyword>
<dbReference type="SMART" id="SM00448">
    <property type="entry name" value="REC"/>
    <property type="match status" value="1"/>
</dbReference>
<dbReference type="PANTHER" id="PTHR45339">
    <property type="entry name" value="HYBRID SIGNAL TRANSDUCTION HISTIDINE KINASE J"/>
    <property type="match status" value="1"/>
</dbReference>
<dbReference type="PRINTS" id="PR00344">
    <property type="entry name" value="BCTRLSENSOR"/>
</dbReference>
<dbReference type="InterPro" id="IPR004358">
    <property type="entry name" value="Sig_transdc_His_kin-like_C"/>
</dbReference>
<comment type="catalytic activity">
    <reaction evidence="1">
        <text>ATP + protein L-histidine = ADP + protein N-phospho-L-histidine.</text>
        <dbReference type="EC" id="2.7.13.3"/>
    </reaction>
</comment>
<sequence length="707" mass="77482">MRRYIRGRTAALPVRLILAIVGCALISALISPYYALLVAIVVFPLEMLEYLILARVRQRENFVGIGVSYRVTLVSLLQVSGLGAGVVMAGTYSESLRMFSWAYLFGAIMNSLLMARFHPPSHKVRLFVLGLAGAIILVHSVLNRSAKVEVIASELAAVASMILIVAYLFSHLAHRGNRSREAERALIMKSEEAGRLALVAEHASDSIVLMDTDRKVTWVNSRFTALTGYTAGEVIGRKIGDLLNHQFTDLRVVENMEQKVSGGTPATARIRNRTKAGRAFWMETHQTPFYCENGSVAGYIAVERDVTETVRQEKELRDALVRAKKAGAAKTEFLSRMSHELRTPANGLCGGVELLKDTRLSLDQTEALNILDSSTKRLSGLVDNINIVADMEAGKLRPNPRPFMISDILEQVTDAYRQESDDKGLSLRVVIEPSAQKPLIADPDILQRIFCRLISNGVKFTNAGGITIKVEKVKAVRLEVTIRDTGVGIDPDNLLRIFDTFEQQDSAMTRSFDGAGLGLSSARDLARLLGAKIKIESKPGAGCTVLLSLPLEPVKGGIDAIPRSDATPGKAILGHKRLLVAEDNNTNRLLIKTMLKNAGHELEFADDGVQAVEQYTRNRYDCILMDISMPNKNGLDATRDIRAIETDKGLRRCPIVAVTANTSGEDRRRCAAAGMDGFLAKPLTKQRLLETIGHIGVPVSEEPIITH</sequence>
<evidence type="ECO:0000256" key="4">
    <source>
        <dbReference type="ARBA" id="ARBA00023012"/>
    </source>
</evidence>
<dbReference type="InterPro" id="IPR001789">
    <property type="entry name" value="Sig_transdc_resp-reg_receiver"/>
</dbReference>
<dbReference type="InterPro" id="IPR036890">
    <property type="entry name" value="HATPase_C_sf"/>
</dbReference>
<feature type="transmembrane region" description="Helical" evidence="6">
    <location>
        <begin position="12"/>
        <end position="30"/>
    </location>
</feature>
<feature type="transmembrane region" description="Helical" evidence="6">
    <location>
        <begin position="68"/>
        <end position="92"/>
    </location>
</feature>
<comment type="caution">
    <text evidence="11">The sequence shown here is derived from an EMBL/GenBank/DDBJ whole genome shotgun (WGS) entry which is preliminary data.</text>
</comment>
<keyword evidence="6" id="KW-1133">Transmembrane helix</keyword>
<feature type="transmembrane region" description="Helical" evidence="6">
    <location>
        <begin position="124"/>
        <end position="142"/>
    </location>
</feature>
<dbReference type="CDD" id="cd00130">
    <property type="entry name" value="PAS"/>
    <property type="match status" value="1"/>
</dbReference>
<dbReference type="NCBIfam" id="TIGR00229">
    <property type="entry name" value="sensory_box"/>
    <property type="match status" value="1"/>
</dbReference>
<keyword evidence="6" id="KW-0472">Membrane</keyword>
<dbReference type="CDD" id="cd00082">
    <property type="entry name" value="HisKA"/>
    <property type="match status" value="1"/>
</dbReference>
<evidence type="ECO:0000256" key="6">
    <source>
        <dbReference type="SAM" id="Phobius"/>
    </source>
</evidence>
<dbReference type="SMART" id="SM00388">
    <property type="entry name" value="HisKA"/>
    <property type="match status" value="1"/>
</dbReference>
<feature type="modified residue" description="4-aspartylphosphate" evidence="5">
    <location>
        <position position="626"/>
    </location>
</feature>
<evidence type="ECO:0000256" key="1">
    <source>
        <dbReference type="ARBA" id="ARBA00000085"/>
    </source>
</evidence>
<dbReference type="InterPro" id="IPR003594">
    <property type="entry name" value="HATPase_dom"/>
</dbReference>
<gene>
    <name evidence="11" type="ORF">GCM10011498_11070</name>
</gene>
<dbReference type="InterPro" id="IPR000014">
    <property type="entry name" value="PAS"/>
</dbReference>
<dbReference type="Gene3D" id="3.30.450.20">
    <property type="entry name" value="PAS domain"/>
    <property type="match status" value="1"/>
</dbReference>
<keyword evidence="12" id="KW-1185">Reference proteome</keyword>
<keyword evidence="4" id="KW-0902">Two-component regulatory system</keyword>
<name>A0A916QUD6_9RHOB</name>
<dbReference type="InterPro" id="IPR003661">
    <property type="entry name" value="HisK_dim/P_dom"/>
</dbReference>
<feature type="transmembrane region" description="Helical" evidence="6">
    <location>
        <begin position="148"/>
        <end position="170"/>
    </location>
</feature>
<feature type="transmembrane region" description="Helical" evidence="6">
    <location>
        <begin position="36"/>
        <end position="56"/>
    </location>
</feature>
<evidence type="ECO:0000259" key="8">
    <source>
        <dbReference type="PROSITE" id="PS50110"/>
    </source>
</evidence>
<dbReference type="Gene3D" id="3.40.50.2300">
    <property type="match status" value="1"/>
</dbReference>
<dbReference type="GO" id="GO:0000155">
    <property type="term" value="F:phosphorelay sensor kinase activity"/>
    <property type="evidence" value="ECO:0007669"/>
    <property type="project" value="InterPro"/>
</dbReference>
<dbReference type="SUPFAM" id="SSF55785">
    <property type="entry name" value="PYP-like sensor domain (PAS domain)"/>
    <property type="match status" value="1"/>
</dbReference>
<feature type="domain" description="Response regulatory" evidence="8">
    <location>
        <begin position="577"/>
        <end position="696"/>
    </location>
</feature>
<dbReference type="PROSITE" id="PS50112">
    <property type="entry name" value="PAS"/>
    <property type="match status" value="1"/>
</dbReference>
<dbReference type="InterPro" id="IPR011006">
    <property type="entry name" value="CheY-like_superfamily"/>
</dbReference>
<dbReference type="SMART" id="SM00387">
    <property type="entry name" value="HATPase_c"/>
    <property type="match status" value="1"/>
</dbReference>
<dbReference type="InterPro" id="IPR000700">
    <property type="entry name" value="PAS-assoc_C"/>
</dbReference>
<dbReference type="PANTHER" id="PTHR45339:SF1">
    <property type="entry name" value="HYBRID SIGNAL TRANSDUCTION HISTIDINE KINASE J"/>
    <property type="match status" value="1"/>
</dbReference>
<feature type="domain" description="Histidine kinase" evidence="7">
    <location>
        <begin position="336"/>
        <end position="553"/>
    </location>
</feature>
<dbReference type="SUPFAM" id="SSF52172">
    <property type="entry name" value="CheY-like"/>
    <property type="match status" value="1"/>
</dbReference>
<dbReference type="SUPFAM" id="SSF47384">
    <property type="entry name" value="Homodimeric domain of signal transducing histidine kinase"/>
    <property type="match status" value="1"/>
</dbReference>
<evidence type="ECO:0000313" key="11">
    <source>
        <dbReference type="EMBL" id="GGA12941.1"/>
    </source>
</evidence>
<dbReference type="PROSITE" id="PS50113">
    <property type="entry name" value="PAC"/>
    <property type="match status" value="1"/>
</dbReference>
<dbReference type="InterPro" id="IPR005467">
    <property type="entry name" value="His_kinase_dom"/>
</dbReference>
<organism evidence="11 12">
    <name type="scientific">Neptunicoccus cionae</name>
    <dbReference type="NCBI Taxonomy" id="2035344"/>
    <lineage>
        <taxon>Bacteria</taxon>
        <taxon>Pseudomonadati</taxon>
        <taxon>Pseudomonadota</taxon>
        <taxon>Alphaproteobacteria</taxon>
        <taxon>Rhodobacterales</taxon>
        <taxon>Paracoccaceae</taxon>
        <taxon>Neptunicoccus</taxon>
    </lineage>
</organism>
<feature type="domain" description="PAS" evidence="9">
    <location>
        <begin position="192"/>
        <end position="244"/>
    </location>
</feature>
<dbReference type="Gene3D" id="1.10.287.130">
    <property type="match status" value="1"/>
</dbReference>
<evidence type="ECO:0000259" key="9">
    <source>
        <dbReference type="PROSITE" id="PS50112"/>
    </source>
</evidence>
<evidence type="ECO:0000256" key="3">
    <source>
        <dbReference type="ARBA" id="ARBA00022553"/>
    </source>
</evidence>
<reference evidence="11" key="2">
    <citation type="submission" date="2020-09" db="EMBL/GenBank/DDBJ databases">
        <authorList>
            <person name="Sun Q."/>
            <person name="Zhou Y."/>
        </authorList>
    </citation>
    <scope>NUCLEOTIDE SEQUENCE</scope>
    <source>
        <strain evidence="11">CGMCC 1.15880</strain>
    </source>
</reference>